<evidence type="ECO:0000313" key="1">
    <source>
        <dbReference type="EMBL" id="KAF2022503.1"/>
    </source>
</evidence>
<dbReference type="PANTHER" id="PTHR46082">
    <property type="entry name" value="ATP/GTP-BINDING PROTEIN-RELATED"/>
    <property type="match status" value="1"/>
</dbReference>
<gene>
    <name evidence="1" type="ORF">EK21DRAFT_83219</name>
</gene>
<reference evidence="1" key="1">
    <citation type="journal article" date="2020" name="Stud. Mycol.">
        <title>101 Dothideomycetes genomes: a test case for predicting lifestyles and emergence of pathogens.</title>
        <authorList>
            <person name="Haridas S."/>
            <person name="Albert R."/>
            <person name="Binder M."/>
            <person name="Bloem J."/>
            <person name="Labutti K."/>
            <person name="Salamov A."/>
            <person name="Andreopoulos B."/>
            <person name="Baker S."/>
            <person name="Barry K."/>
            <person name="Bills G."/>
            <person name="Bluhm B."/>
            <person name="Cannon C."/>
            <person name="Castanera R."/>
            <person name="Culley D."/>
            <person name="Daum C."/>
            <person name="Ezra D."/>
            <person name="Gonzalez J."/>
            <person name="Henrissat B."/>
            <person name="Kuo A."/>
            <person name="Liang C."/>
            <person name="Lipzen A."/>
            <person name="Lutzoni F."/>
            <person name="Magnuson J."/>
            <person name="Mondo S."/>
            <person name="Nolan M."/>
            <person name="Ohm R."/>
            <person name="Pangilinan J."/>
            <person name="Park H.-J."/>
            <person name="Ramirez L."/>
            <person name="Alfaro M."/>
            <person name="Sun H."/>
            <person name="Tritt A."/>
            <person name="Yoshinaga Y."/>
            <person name="Zwiers L.-H."/>
            <person name="Turgeon B."/>
            <person name="Goodwin S."/>
            <person name="Spatafora J."/>
            <person name="Crous P."/>
            <person name="Grigoriev I."/>
        </authorList>
    </citation>
    <scope>NUCLEOTIDE SEQUENCE</scope>
    <source>
        <strain evidence="1">CBS 110217</strain>
    </source>
</reference>
<accession>A0A9P4LEV0</accession>
<dbReference type="SUPFAM" id="SSF48452">
    <property type="entry name" value="TPR-like"/>
    <property type="match status" value="1"/>
</dbReference>
<dbReference type="Gene3D" id="1.25.40.10">
    <property type="entry name" value="Tetratricopeptide repeat domain"/>
    <property type="match status" value="1"/>
</dbReference>
<dbReference type="OrthoDB" id="5346457at2759"/>
<evidence type="ECO:0008006" key="3">
    <source>
        <dbReference type="Google" id="ProtNLM"/>
    </source>
</evidence>
<comment type="caution">
    <text evidence="1">The sequence shown here is derived from an EMBL/GenBank/DDBJ whole genome shotgun (WGS) entry which is preliminary data.</text>
</comment>
<evidence type="ECO:0000313" key="2">
    <source>
        <dbReference type="Proteomes" id="UP000799777"/>
    </source>
</evidence>
<dbReference type="InterPro" id="IPR011990">
    <property type="entry name" value="TPR-like_helical_dom_sf"/>
</dbReference>
<keyword evidence="2" id="KW-1185">Reference proteome</keyword>
<protein>
    <recommendedName>
        <fullName evidence="3">Kinesin light chain</fullName>
    </recommendedName>
</protein>
<name>A0A9P4LEV0_9PLEO</name>
<organism evidence="1 2">
    <name type="scientific">Setomelanomma holmii</name>
    <dbReference type="NCBI Taxonomy" id="210430"/>
    <lineage>
        <taxon>Eukaryota</taxon>
        <taxon>Fungi</taxon>
        <taxon>Dikarya</taxon>
        <taxon>Ascomycota</taxon>
        <taxon>Pezizomycotina</taxon>
        <taxon>Dothideomycetes</taxon>
        <taxon>Pleosporomycetidae</taxon>
        <taxon>Pleosporales</taxon>
        <taxon>Pleosporineae</taxon>
        <taxon>Phaeosphaeriaceae</taxon>
        <taxon>Setomelanomma</taxon>
    </lineage>
</organism>
<dbReference type="Proteomes" id="UP000799777">
    <property type="component" value="Unassembled WGS sequence"/>
</dbReference>
<dbReference type="AlphaFoldDB" id="A0A9P4LEV0"/>
<dbReference type="InterPro" id="IPR053137">
    <property type="entry name" value="NLR-like"/>
</dbReference>
<dbReference type="EMBL" id="ML978585">
    <property type="protein sequence ID" value="KAF2022503.1"/>
    <property type="molecule type" value="Genomic_DNA"/>
</dbReference>
<dbReference type="Pfam" id="PF13374">
    <property type="entry name" value="TPR_10"/>
    <property type="match status" value="1"/>
</dbReference>
<sequence length="101" mass="11204">MDAVHTLGVLHVDHGRPDKVKEMYGWALEGKEKALGRDHTSILGTVKNLSLLDADQGKLDKAKEIHGRALEGYKKRFGSDHPHCHSHCRALATLRDGVETQ</sequence>
<proteinExistence type="predicted"/>
<dbReference type="PANTHER" id="PTHR46082:SF6">
    <property type="entry name" value="AAA+ ATPASE DOMAIN-CONTAINING PROTEIN-RELATED"/>
    <property type="match status" value="1"/>
</dbReference>